<comment type="caution">
    <text evidence="2">The sequence shown here is derived from an EMBL/GenBank/DDBJ whole genome shotgun (WGS) entry which is preliminary data.</text>
</comment>
<keyword evidence="3" id="KW-1185">Reference proteome</keyword>
<dbReference type="RefSeq" id="WP_219874777.1">
    <property type="nucleotide sequence ID" value="NZ_JAHZIJ010000026.1"/>
</dbReference>
<reference evidence="2 3" key="1">
    <citation type="submission" date="2021-07" db="EMBL/GenBank/DDBJ databases">
        <title>Paenibacillus radiodurans sp. nov., isolated from the southeastern edge of Tengger Desert.</title>
        <authorList>
            <person name="Zhang G."/>
        </authorList>
    </citation>
    <scope>NUCLEOTIDE SEQUENCE [LARGE SCALE GENOMIC DNA]</scope>
    <source>
        <strain evidence="2 3">DT7-4</strain>
    </source>
</reference>
<proteinExistence type="predicted"/>
<gene>
    <name evidence="2" type="ORF">K0T92_22645</name>
</gene>
<dbReference type="Proteomes" id="UP000812277">
    <property type="component" value="Unassembled WGS sequence"/>
</dbReference>
<accession>A0ABS7DDE6</accession>
<protein>
    <submittedName>
        <fullName evidence="2">Uncharacterized protein</fullName>
    </submittedName>
</protein>
<evidence type="ECO:0000256" key="1">
    <source>
        <dbReference type="SAM" id="MobiDB-lite"/>
    </source>
</evidence>
<feature type="region of interest" description="Disordered" evidence="1">
    <location>
        <begin position="1"/>
        <end position="45"/>
    </location>
</feature>
<evidence type="ECO:0000313" key="3">
    <source>
        <dbReference type="Proteomes" id="UP000812277"/>
    </source>
</evidence>
<organism evidence="2 3">
    <name type="scientific">Paenibacillus oenotherae</name>
    <dbReference type="NCBI Taxonomy" id="1435645"/>
    <lineage>
        <taxon>Bacteria</taxon>
        <taxon>Bacillati</taxon>
        <taxon>Bacillota</taxon>
        <taxon>Bacilli</taxon>
        <taxon>Bacillales</taxon>
        <taxon>Paenibacillaceae</taxon>
        <taxon>Paenibacillus</taxon>
    </lineage>
</organism>
<evidence type="ECO:0000313" key="2">
    <source>
        <dbReference type="EMBL" id="MBW7477522.1"/>
    </source>
</evidence>
<name>A0ABS7DDE6_9BACL</name>
<feature type="compositionally biased region" description="Basic and acidic residues" evidence="1">
    <location>
        <begin position="7"/>
        <end position="22"/>
    </location>
</feature>
<dbReference type="EMBL" id="JAHZIJ010000026">
    <property type="protein sequence ID" value="MBW7477522.1"/>
    <property type="molecule type" value="Genomic_DNA"/>
</dbReference>
<feature type="compositionally biased region" description="Polar residues" evidence="1">
    <location>
        <begin position="23"/>
        <end position="45"/>
    </location>
</feature>
<sequence length="45" mass="5158">MPFNKSQKKDNQRNESSFREHSITTSPEKTAQRPSSLNGINKQLP</sequence>